<dbReference type="SUPFAM" id="SSF51971">
    <property type="entry name" value="Nucleotide-binding domain"/>
    <property type="match status" value="1"/>
</dbReference>
<evidence type="ECO:0000313" key="6">
    <source>
        <dbReference type="Proteomes" id="UP001524587"/>
    </source>
</evidence>
<comment type="pathway">
    <text evidence="1">Cofactor biosynthesis; thiamine diphosphate biosynthesis.</text>
</comment>
<dbReference type="Gene3D" id="3.30.9.10">
    <property type="entry name" value="D-Amino Acid Oxidase, subunit A, domain 2"/>
    <property type="match status" value="1"/>
</dbReference>
<name>A0ABT1W7T7_9PROT</name>
<organism evidence="5 6">
    <name type="scientific">Endosaccharibacter trunci</name>
    <dbReference type="NCBI Taxonomy" id="2812733"/>
    <lineage>
        <taxon>Bacteria</taxon>
        <taxon>Pseudomonadati</taxon>
        <taxon>Pseudomonadota</taxon>
        <taxon>Alphaproteobacteria</taxon>
        <taxon>Acetobacterales</taxon>
        <taxon>Acetobacteraceae</taxon>
        <taxon>Endosaccharibacter</taxon>
    </lineage>
</organism>
<keyword evidence="6" id="KW-1185">Reference proteome</keyword>
<gene>
    <name evidence="5" type="primary">thiO</name>
    <name evidence="5" type="ORF">NFI95_10875</name>
</gene>
<dbReference type="InterPro" id="IPR036188">
    <property type="entry name" value="FAD/NAD-bd_sf"/>
</dbReference>
<feature type="domain" description="FAD dependent oxidoreductase" evidence="4">
    <location>
        <begin position="5"/>
        <end position="315"/>
    </location>
</feature>
<accession>A0ABT1W7T7</accession>
<protein>
    <submittedName>
        <fullName evidence="5">Glycine oxidase ThiO</fullName>
        <ecNumber evidence="5">1.4.3.19</ecNumber>
    </submittedName>
</protein>
<dbReference type="RefSeq" id="WP_422864433.1">
    <property type="nucleotide sequence ID" value="NZ_JAMSKV010000009.1"/>
</dbReference>
<reference evidence="5 6" key="1">
    <citation type="submission" date="2022-06" db="EMBL/GenBank/DDBJ databases">
        <title>Endosaccharibacter gen. nov., sp. nov., endophytic bacteria isolated from sugarcane.</title>
        <authorList>
            <person name="Pitiwittayakul N."/>
            <person name="Yukphan P."/>
            <person name="Charoenyingcharoen P."/>
            <person name="Tanasupawat S."/>
        </authorList>
    </citation>
    <scope>NUCLEOTIDE SEQUENCE [LARGE SCALE GENOMIC DNA]</scope>
    <source>
        <strain evidence="5 6">KSS8</strain>
    </source>
</reference>
<dbReference type="SUPFAM" id="SSF54373">
    <property type="entry name" value="FAD-linked reductases, C-terminal domain"/>
    <property type="match status" value="1"/>
</dbReference>
<dbReference type="GO" id="GO:0043799">
    <property type="term" value="F:glycine oxidase activity"/>
    <property type="evidence" value="ECO:0007669"/>
    <property type="project" value="UniProtKB-EC"/>
</dbReference>
<evidence type="ECO:0000256" key="3">
    <source>
        <dbReference type="ARBA" id="ARBA00023002"/>
    </source>
</evidence>
<evidence type="ECO:0000259" key="4">
    <source>
        <dbReference type="Pfam" id="PF01266"/>
    </source>
</evidence>
<keyword evidence="3 5" id="KW-0560">Oxidoreductase</keyword>
<dbReference type="PANTHER" id="PTHR13847:SF289">
    <property type="entry name" value="GLYCINE OXIDASE"/>
    <property type="match status" value="1"/>
</dbReference>
<evidence type="ECO:0000256" key="2">
    <source>
        <dbReference type="ARBA" id="ARBA00022977"/>
    </source>
</evidence>
<dbReference type="EC" id="1.4.3.19" evidence="5"/>
<dbReference type="Proteomes" id="UP001524587">
    <property type="component" value="Unassembled WGS sequence"/>
</dbReference>
<evidence type="ECO:0000256" key="1">
    <source>
        <dbReference type="ARBA" id="ARBA00004948"/>
    </source>
</evidence>
<sequence>MTRSVLVRGAGVAGLCCAVTLAERGMRVVLAESGAAIGSGASWKAGGMLAPWCEAETAPPALLEQALPSLEWWRRHVPETVFAGTLVLALGRDGGELARMSRRTAEHRWVDGAALAALEPDLADRFSRGLFFEGEAHLDPRRALPALAERLHALGGTVLLHQAAMPSGVFDHVVDARGFASEPVLPGLRGVRGEMLLLRVSGVTLHRPIRLLHPRFPLYLVPRENGVVMLGATMIESEDQGRPRVRSVMELLSAAFALHPAFGEAEILEMSADLRPSLADNMPRVQERDGVLHVNGMFRHGFLMAPVLASEVCDRIAGR</sequence>
<evidence type="ECO:0000313" key="5">
    <source>
        <dbReference type="EMBL" id="MCQ8278949.1"/>
    </source>
</evidence>
<dbReference type="Gene3D" id="3.50.50.60">
    <property type="entry name" value="FAD/NAD(P)-binding domain"/>
    <property type="match status" value="1"/>
</dbReference>
<dbReference type="Pfam" id="PF01266">
    <property type="entry name" value="DAO"/>
    <property type="match status" value="1"/>
</dbReference>
<dbReference type="InterPro" id="IPR006076">
    <property type="entry name" value="FAD-dep_OxRdtase"/>
</dbReference>
<proteinExistence type="predicted"/>
<keyword evidence="2" id="KW-0784">Thiamine biosynthesis</keyword>
<dbReference type="InterPro" id="IPR012727">
    <property type="entry name" value="Gly_oxidase_ThiO"/>
</dbReference>
<comment type="caution">
    <text evidence="5">The sequence shown here is derived from an EMBL/GenBank/DDBJ whole genome shotgun (WGS) entry which is preliminary data.</text>
</comment>
<dbReference type="EMBL" id="JAMSKV010000009">
    <property type="protein sequence ID" value="MCQ8278949.1"/>
    <property type="molecule type" value="Genomic_DNA"/>
</dbReference>
<dbReference type="PANTHER" id="PTHR13847">
    <property type="entry name" value="SARCOSINE DEHYDROGENASE-RELATED"/>
    <property type="match status" value="1"/>
</dbReference>
<dbReference type="NCBIfam" id="TIGR02352">
    <property type="entry name" value="thiamin_ThiO"/>
    <property type="match status" value="1"/>
</dbReference>